<sequence>MCYQILQTTNALDLADVGSDFDFDFYQVADNFTTSKPGDLLKLKPVDPTTLKDISGVSVYRIQYVSEDLNGTYVPATGFIALPYSLPDTGAFPLVAYAHGTIGTYHGCAVSNGPDLYDYNSWTLLSERGYAVVATDYVCPSPISSSSPPPLSPPPSPQVTN</sequence>
<dbReference type="InterPro" id="IPR005152">
    <property type="entry name" value="Lipase_secreted"/>
</dbReference>
<evidence type="ECO:0000256" key="1">
    <source>
        <dbReference type="SAM" id="MobiDB-lite"/>
    </source>
</evidence>
<evidence type="ECO:0000313" key="3">
    <source>
        <dbReference type="Proteomes" id="UP001175001"/>
    </source>
</evidence>
<gene>
    <name evidence="2" type="ORF">DIS24_g12658</name>
</gene>
<dbReference type="EMBL" id="JAUJDW010000354">
    <property type="protein sequence ID" value="KAK0608944.1"/>
    <property type="molecule type" value="Genomic_DNA"/>
</dbReference>
<comment type="caution">
    <text evidence="2">The sequence shown here is derived from an EMBL/GenBank/DDBJ whole genome shotgun (WGS) entry which is preliminary data.</text>
</comment>
<dbReference type="PANTHER" id="PTHR34853:SF1">
    <property type="entry name" value="LIPASE 5"/>
    <property type="match status" value="1"/>
</dbReference>
<dbReference type="Proteomes" id="UP001175001">
    <property type="component" value="Unassembled WGS sequence"/>
</dbReference>
<feature type="compositionally biased region" description="Pro residues" evidence="1">
    <location>
        <begin position="147"/>
        <end position="161"/>
    </location>
</feature>
<dbReference type="AlphaFoldDB" id="A0AA39TJ19"/>
<dbReference type="SUPFAM" id="SSF53474">
    <property type="entry name" value="alpha/beta-Hydrolases"/>
    <property type="match status" value="1"/>
</dbReference>
<dbReference type="GO" id="GO:0016042">
    <property type="term" value="P:lipid catabolic process"/>
    <property type="evidence" value="ECO:0007669"/>
    <property type="project" value="InterPro"/>
</dbReference>
<dbReference type="GO" id="GO:0004806">
    <property type="term" value="F:triacylglycerol lipase activity"/>
    <property type="evidence" value="ECO:0007669"/>
    <property type="project" value="InterPro"/>
</dbReference>
<evidence type="ECO:0000313" key="2">
    <source>
        <dbReference type="EMBL" id="KAK0608944.1"/>
    </source>
</evidence>
<accession>A0AA39TJ19</accession>
<dbReference type="InterPro" id="IPR029058">
    <property type="entry name" value="AB_hydrolase_fold"/>
</dbReference>
<protein>
    <submittedName>
        <fullName evidence="2">Uncharacterized protein</fullName>
    </submittedName>
</protein>
<dbReference type="Gene3D" id="3.40.50.1820">
    <property type="entry name" value="alpha/beta hydrolase"/>
    <property type="match status" value="1"/>
</dbReference>
<reference evidence="2" key="1">
    <citation type="submission" date="2023-06" db="EMBL/GenBank/DDBJ databases">
        <title>Multi-omics analyses reveal the molecular pathogenesis toolkit of Lasiodiplodia hormozganensis, a cross-kingdom pathogen.</title>
        <authorList>
            <person name="Felix C."/>
            <person name="Meneses R."/>
            <person name="Goncalves M.F.M."/>
            <person name="Tilleman L."/>
            <person name="Duarte A.S."/>
            <person name="Jorrin-Novo J.V."/>
            <person name="Van De Peer Y."/>
            <person name="Deforce D."/>
            <person name="Van Nieuwerburgh F."/>
            <person name="Esteves A.C."/>
            <person name="Alves A."/>
        </authorList>
    </citation>
    <scope>NUCLEOTIDE SEQUENCE</scope>
    <source>
        <strain evidence="2">CBS 339.90</strain>
    </source>
</reference>
<name>A0AA39TJ19_9PEZI</name>
<keyword evidence="3" id="KW-1185">Reference proteome</keyword>
<proteinExistence type="predicted"/>
<dbReference type="PANTHER" id="PTHR34853">
    <property type="match status" value="1"/>
</dbReference>
<organism evidence="2 3">
    <name type="scientific">Lasiodiplodia hormozganensis</name>
    <dbReference type="NCBI Taxonomy" id="869390"/>
    <lineage>
        <taxon>Eukaryota</taxon>
        <taxon>Fungi</taxon>
        <taxon>Dikarya</taxon>
        <taxon>Ascomycota</taxon>
        <taxon>Pezizomycotina</taxon>
        <taxon>Dothideomycetes</taxon>
        <taxon>Dothideomycetes incertae sedis</taxon>
        <taxon>Botryosphaeriales</taxon>
        <taxon>Botryosphaeriaceae</taxon>
        <taxon>Lasiodiplodia</taxon>
    </lineage>
</organism>
<feature type="region of interest" description="Disordered" evidence="1">
    <location>
        <begin position="142"/>
        <end position="161"/>
    </location>
</feature>